<dbReference type="NCBIfam" id="TIGR00726">
    <property type="entry name" value="peptidoglycan editing factor PgeF"/>
    <property type="match status" value="1"/>
</dbReference>
<dbReference type="PANTHER" id="PTHR30616">
    <property type="entry name" value="UNCHARACTERIZED PROTEIN YFIH"/>
    <property type="match status" value="1"/>
</dbReference>
<proteinExistence type="inferred from homology"/>
<comment type="catalytic activity">
    <reaction evidence="9">
        <text>S-methyl-5'-thioadenosine + phosphate = 5-(methylsulfanyl)-alpha-D-ribose 1-phosphate + adenine</text>
        <dbReference type="Rhea" id="RHEA:11852"/>
        <dbReference type="ChEBI" id="CHEBI:16708"/>
        <dbReference type="ChEBI" id="CHEBI:17509"/>
        <dbReference type="ChEBI" id="CHEBI:43474"/>
        <dbReference type="ChEBI" id="CHEBI:58533"/>
        <dbReference type="EC" id="2.4.2.28"/>
    </reaction>
    <physiologicalReaction direction="left-to-right" evidence="9">
        <dbReference type="Rhea" id="RHEA:11853"/>
    </physiologicalReaction>
</comment>
<dbReference type="SUPFAM" id="SSF64438">
    <property type="entry name" value="CNF1/YfiH-like putative cysteine hydrolases"/>
    <property type="match status" value="1"/>
</dbReference>
<dbReference type="AlphaFoldDB" id="A0A075K4C8"/>
<dbReference type="OrthoDB" id="4279at2"/>
<dbReference type="RefSeq" id="WP_019464608.1">
    <property type="nucleotide sequence ID" value="NZ_ALOY01000132.1"/>
</dbReference>
<evidence type="ECO:0000256" key="2">
    <source>
        <dbReference type="ARBA" id="ARBA00007353"/>
    </source>
</evidence>
<keyword evidence="3" id="KW-0808">Transferase</keyword>
<evidence type="ECO:0000313" key="12">
    <source>
        <dbReference type="Proteomes" id="UP000027987"/>
    </source>
</evidence>
<evidence type="ECO:0000256" key="10">
    <source>
        <dbReference type="RuleBase" id="RU361274"/>
    </source>
</evidence>
<evidence type="ECO:0000313" key="11">
    <source>
        <dbReference type="EMBL" id="AIF47023.1"/>
    </source>
</evidence>
<comment type="catalytic activity">
    <reaction evidence="7">
        <text>adenosine + H2O + H(+) = inosine + NH4(+)</text>
        <dbReference type="Rhea" id="RHEA:24408"/>
        <dbReference type="ChEBI" id="CHEBI:15377"/>
        <dbReference type="ChEBI" id="CHEBI:15378"/>
        <dbReference type="ChEBI" id="CHEBI:16335"/>
        <dbReference type="ChEBI" id="CHEBI:17596"/>
        <dbReference type="ChEBI" id="CHEBI:28938"/>
        <dbReference type="EC" id="3.5.4.4"/>
    </reaction>
    <physiologicalReaction direction="left-to-right" evidence="7">
        <dbReference type="Rhea" id="RHEA:24409"/>
    </physiologicalReaction>
</comment>
<evidence type="ECO:0000256" key="1">
    <source>
        <dbReference type="ARBA" id="ARBA00000553"/>
    </source>
</evidence>
<accession>A0A075K4C8</accession>
<protein>
    <recommendedName>
        <fullName evidence="10">Purine nucleoside phosphorylase</fullName>
    </recommendedName>
</protein>
<evidence type="ECO:0000256" key="4">
    <source>
        <dbReference type="ARBA" id="ARBA00022723"/>
    </source>
</evidence>
<name>A0A075K4C8_9GAMM</name>
<keyword evidence="4" id="KW-0479">Metal-binding</keyword>
<dbReference type="InterPro" id="IPR003730">
    <property type="entry name" value="Cu_polyphenol_OxRdtase"/>
</dbReference>
<comment type="similarity">
    <text evidence="2 10">Belongs to the purine nucleoside phosphorylase YfiH/LACC1 family.</text>
</comment>
<dbReference type="PATRIC" id="fig|1217721.7.peg.1449"/>
<dbReference type="HOGENOM" id="CLU_065784_1_1_6"/>
<comment type="catalytic activity">
    <reaction evidence="1">
        <text>inosine + phosphate = alpha-D-ribose 1-phosphate + hypoxanthine</text>
        <dbReference type="Rhea" id="RHEA:27646"/>
        <dbReference type="ChEBI" id="CHEBI:17368"/>
        <dbReference type="ChEBI" id="CHEBI:17596"/>
        <dbReference type="ChEBI" id="CHEBI:43474"/>
        <dbReference type="ChEBI" id="CHEBI:57720"/>
        <dbReference type="EC" id="2.4.2.1"/>
    </reaction>
    <physiologicalReaction direction="left-to-right" evidence="1">
        <dbReference type="Rhea" id="RHEA:27647"/>
    </physiologicalReaction>
</comment>
<evidence type="ECO:0000256" key="3">
    <source>
        <dbReference type="ARBA" id="ARBA00022679"/>
    </source>
</evidence>
<comment type="catalytic activity">
    <reaction evidence="8">
        <text>adenosine + phosphate = alpha-D-ribose 1-phosphate + adenine</text>
        <dbReference type="Rhea" id="RHEA:27642"/>
        <dbReference type="ChEBI" id="CHEBI:16335"/>
        <dbReference type="ChEBI" id="CHEBI:16708"/>
        <dbReference type="ChEBI" id="CHEBI:43474"/>
        <dbReference type="ChEBI" id="CHEBI:57720"/>
        <dbReference type="EC" id="2.4.2.1"/>
    </reaction>
    <physiologicalReaction direction="left-to-right" evidence="8">
        <dbReference type="Rhea" id="RHEA:27643"/>
    </physiologicalReaction>
</comment>
<keyword evidence="12" id="KW-1185">Reference proteome</keyword>
<keyword evidence="6" id="KW-0862">Zinc</keyword>
<dbReference type="InterPro" id="IPR011324">
    <property type="entry name" value="Cytotoxic_necrot_fac-like_cat"/>
</dbReference>
<keyword evidence="5" id="KW-0378">Hydrolase</keyword>
<sequence length="250" mass="26583">MSQDGAWVIPDWPAPPGVRAAVSTRYGPGISTGAWERFNLGARCGDAPEAVAANRATVPAALGLARDPHWLQQVHGVDVARVDHPTDAAEPRADASVTHRLGEPLAILTADCLPVLFCTADGRAVAAAHAGWRGLQAGVLEETLKALQSPAADVMAWLGPCIGKASYEVGDEVRDAFIALDHGAVGGFEPTRPGHWLCDLAWLARRRLQAAGVASILGGEFDTRTDDRFYSYRRDGAQSGRFASLIWIEG</sequence>
<evidence type="ECO:0000256" key="7">
    <source>
        <dbReference type="ARBA" id="ARBA00047989"/>
    </source>
</evidence>
<dbReference type="Gene3D" id="3.60.140.10">
    <property type="entry name" value="CNF1/YfiH-like putative cysteine hydrolases"/>
    <property type="match status" value="1"/>
</dbReference>
<dbReference type="Proteomes" id="UP000027987">
    <property type="component" value="Chromosome"/>
</dbReference>
<evidence type="ECO:0000256" key="5">
    <source>
        <dbReference type="ARBA" id="ARBA00022801"/>
    </source>
</evidence>
<dbReference type="Pfam" id="PF02578">
    <property type="entry name" value="Cu-oxidase_4"/>
    <property type="match status" value="1"/>
</dbReference>
<dbReference type="EMBL" id="CP008884">
    <property type="protein sequence ID" value="AIF47023.1"/>
    <property type="molecule type" value="Genomic_DNA"/>
</dbReference>
<dbReference type="CDD" id="cd16833">
    <property type="entry name" value="YfiH"/>
    <property type="match status" value="1"/>
</dbReference>
<dbReference type="PANTHER" id="PTHR30616:SF2">
    <property type="entry name" value="PURINE NUCLEOSIDE PHOSPHORYLASE LACC1"/>
    <property type="match status" value="1"/>
</dbReference>
<dbReference type="GO" id="GO:0005507">
    <property type="term" value="F:copper ion binding"/>
    <property type="evidence" value="ECO:0007669"/>
    <property type="project" value="TreeGrafter"/>
</dbReference>
<organism evidence="11 12">
    <name type="scientific">Dyella japonica A8</name>
    <dbReference type="NCBI Taxonomy" id="1217721"/>
    <lineage>
        <taxon>Bacteria</taxon>
        <taxon>Pseudomonadati</taxon>
        <taxon>Pseudomonadota</taxon>
        <taxon>Gammaproteobacteria</taxon>
        <taxon>Lysobacterales</taxon>
        <taxon>Rhodanobacteraceae</taxon>
        <taxon>Dyella</taxon>
    </lineage>
</organism>
<evidence type="ECO:0000256" key="8">
    <source>
        <dbReference type="ARBA" id="ARBA00048968"/>
    </source>
</evidence>
<reference evidence="11 12" key="1">
    <citation type="submission" date="2014-07" db="EMBL/GenBank/DDBJ databases">
        <title>Complete Genome Sequence of Dyella japonica Strain A8 Isolated from Malaysian Tropical Soil.</title>
        <authorList>
            <person name="Hui R.K.H."/>
            <person name="Chen J.-W."/>
            <person name="Chan K.-G."/>
            <person name="Leung F.C.C."/>
        </authorList>
    </citation>
    <scope>NUCLEOTIDE SEQUENCE [LARGE SCALE GENOMIC DNA]</scope>
    <source>
        <strain evidence="11 12">A8</strain>
    </source>
</reference>
<dbReference type="GO" id="GO:0016787">
    <property type="term" value="F:hydrolase activity"/>
    <property type="evidence" value="ECO:0007669"/>
    <property type="project" value="UniProtKB-KW"/>
</dbReference>
<dbReference type="GO" id="GO:0017061">
    <property type="term" value="F:S-methyl-5-thioadenosine phosphorylase activity"/>
    <property type="evidence" value="ECO:0007669"/>
    <property type="project" value="UniProtKB-EC"/>
</dbReference>
<evidence type="ECO:0000256" key="9">
    <source>
        <dbReference type="ARBA" id="ARBA00049893"/>
    </source>
</evidence>
<dbReference type="STRING" id="1217721.HY57_06955"/>
<evidence type="ECO:0000256" key="6">
    <source>
        <dbReference type="ARBA" id="ARBA00022833"/>
    </source>
</evidence>
<dbReference type="KEGG" id="dja:HY57_06955"/>
<gene>
    <name evidence="11" type="ORF">HY57_06955</name>
</gene>
<dbReference type="InterPro" id="IPR038371">
    <property type="entry name" value="Cu_polyphenol_OxRdtase_sf"/>
</dbReference>